<dbReference type="AlphaFoldDB" id="F9S7J0"/>
<feature type="transmembrane region" description="Helical" evidence="1">
    <location>
        <begin position="6"/>
        <end position="31"/>
    </location>
</feature>
<feature type="transmembrane region" description="Helical" evidence="1">
    <location>
        <begin position="62"/>
        <end position="86"/>
    </location>
</feature>
<dbReference type="RefSeq" id="WP_006714448.1">
    <property type="nucleotide sequence ID" value="NZ_AFWF01000294.1"/>
</dbReference>
<comment type="caution">
    <text evidence="2">The sequence shown here is derived from an EMBL/GenBank/DDBJ whole genome shotgun (WGS) entry which is preliminary data.</text>
</comment>
<evidence type="ECO:0000313" key="3">
    <source>
        <dbReference type="Proteomes" id="UP000004605"/>
    </source>
</evidence>
<accession>F9S7J0</accession>
<evidence type="ECO:0000256" key="1">
    <source>
        <dbReference type="SAM" id="Phobius"/>
    </source>
</evidence>
<reference evidence="2 3" key="1">
    <citation type="journal article" date="2012" name="Int. J. Syst. Evol. Microbiol.">
        <title>Vibrio caribbeanicus sp. nov., isolated from the marine sponge Scleritoderma cyanea.</title>
        <authorList>
            <person name="Hoffmann M."/>
            <person name="Monday S.R."/>
            <person name="Allard M.W."/>
            <person name="Strain E.A."/>
            <person name="Whittaker P."/>
            <person name="Naum M."/>
            <person name="McCarthy P.J."/>
            <person name="Lopez J.V."/>
            <person name="Fischer M."/>
            <person name="Brown E.W."/>
        </authorList>
    </citation>
    <scope>NUCLEOTIDE SEQUENCE [LARGE SCALE GENOMIC DNA]</scope>
    <source>
        <strain evidence="2 3">ATCC 700023</strain>
    </source>
</reference>
<keyword evidence="1" id="KW-0472">Membrane</keyword>
<proteinExistence type="predicted"/>
<dbReference type="Proteomes" id="UP000004605">
    <property type="component" value="Unassembled WGS sequence"/>
</dbReference>
<sequence length="113" mass="12880">MSNKVFFSLLFIVFTIIALFCGLYGGGYFFLKKVQIDTNILSYETLFIYYEAYQHDSAVKKFISIGFAIAGFVSLLPALFGFFMFISVQKKEELHGSARFATDLEIKKRGLID</sequence>
<protein>
    <submittedName>
        <fullName evidence="2">Conjugal transfer protein TraK</fullName>
    </submittedName>
</protein>
<evidence type="ECO:0000313" key="2">
    <source>
        <dbReference type="EMBL" id="EGU31286.1"/>
    </source>
</evidence>
<dbReference type="EMBL" id="AFWF01000294">
    <property type="protein sequence ID" value="EGU31286.1"/>
    <property type="molecule type" value="Genomic_DNA"/>
</dbReference>
<keyword evidence="1" id="KW-0812">Transmembrane</keyword>
<name>F9S7J0_9VIBR</name>
<organism evidence="2 3">
    <name type="scientific">Vibrio ichthyoenteri ATCC 700023</name>
    <dbReference type="NCBI Taxonomy" id="870968"/>
    <lineage>
        <taxon>Bacteria</taxon>
        <taxon>Pseudomonadati</taxon>
        <taxon>Pseudomonadota</taxon>
        <taxon>Gammaproteobacteria</taxon>
        <taxon>Vibrionales</taxon>
        <taxon>Vibrionaceae</taxon>
        <taxon>Vibrio</taxon>
    </lineage>
</organism>
<keyword evidence="3" id="KW-1185">Reference proteome</keyword>
<keyword evidence="1" id="KW-1133">Transmembrane helix</keyword>
<gene>
    <name evidence="2" type="ORF">VII00023_22924</name>
</gene>